<dbReference type="Gene3D" id="3.30.1240.10">
    <property type="match status" value="1"/>
</dbReference>
<dbReference type="SUPFAM" id="SSF56784">
    <property type="entry name" value="HAD-like"/>
    <property type="match status" value="1"/>
</dbReference>
<dbReference type="InterPro" id="IPR036412">
    <property type="entry name" value="HAD-like_sf"/>
</dbReference>
<protein>
    <recommendedName>
        <fullName evidence="3">Cof-type HAD-IIB family hydrolase</fullName>
    </recommendedName>
</protein>
<dbReference type="InterPro" id="IPR000150">
    <property type="entry name" value="Cof"/>
</dbReference>
<dbReference type="EMBL" id="JACHHD010000002">
    <property type="protein sequence ID" value="MBB5184235.1"/>
    <property type="molecule type" value="Genomic_DNA"/>
</dbReference>
<gene>
    <name evidence="1" type="ORF">HNQ43_000270</name>
</gene>
<dbReference type="GO" id="GO:0000287">
    <property type="term" value="F:magnesium ion binding"/>
    <property type="evidence" value="ECO:0007669"/>
    <property type="project" value="TreeGrafter"/>
</dbReference>
<dbReference type="NCBIfam" id="TIGR01484">
    <property type="entry name" value="HAD-SF-IIB"/>
    <property type="match status" value="1"/>
</dbReference>
<organism evidence="1 2">
    <name type="scientific">Faecalicoccus acidiformans</name>
    <dbReference type="NCBI Taxonomy" id="915173"/>
    <lineage>
        <taxon>Bacteria</taxon>
        <taxon>Bacillati</taxon>
        <taxon>Bacillota</taxon>
        <taxon>Erysipelotrichia</taxon>
        <taxon>Erysipelotrichales</taxon>
        <taxon>Erysipelotrichaceae</taxon>
        <taxon>Faecalicoccus</taxon>
    </lineage>
</organism>
<dbReference type="RefSeq" id="WP_183374034.1">
    <property type="nucleotide sequence ID" value="NZ_JACHHD010000002.1"/>
</dbReference>
<dbReference type="InterPro" id="IPR023214">
    <property type="entry name" value="HAD_sf"/>
</dbReference>
<comment type="caution">
    <text evidence="1">The sequence shown here is derived from an EMBL/GenBank/DDBJ whole genome shotgun (WGS) entry which is preliminary data.</text>
</comment>
<dbReference type="Proteomes" id="UP000521313">
    <property type="component" value="Unassembled WGS sequence"/>
</dbReference>
<name>A0A7W8D2B2_9FIRM</name>
<dbReference type="AlphaFoldDB" id="A0A7W8D2B2"/>
<dbReference type="PANTHER" id="PTHR10000:SF25">
    <property type="entry name" value="PHOSPHATASE YKRA-RELATED"/>
    <property type="match status" value="1"/>
</dbReference>
<dbReference type="SFLD" id="SFLDG01140">
    <property type="entry name" value="C2.B:_Phosphomannomutase_and_P"/>
    <property type="match status" value="1"/>
</dbReference>
<proteinExistence type="predicted"/>
<reference evidence="1 2" key="1">
    <citation type="submission" date="2020-08" db="EMBL/GenBank/DDBJ databases">
        <title>Genomic Encyclopedia of Type Strains, Phase IV (KMG-IV): sequencing the most valuable type-strain genomes for metagenomic binning, comparative biology and taxonomic classification.</title>
        <authorList>
            <person name="Goeker M."/>
        </authorList>
    </citation>
    <scope>NUCLEOTIDE SEQUENCE [LARGE SCALE GENOMIC DNA]</scope>
    <source>
        <strain evidence="1 2">DSM 26963</strain>
    </source>
</reference>
<dbReference type="NCBIfam" id="TIGR00099">
    <property type="entry name" value="Cof-subfamily"/>
    <property type="match status" value="1"/>
</dbReference>
<dbReference type="GO" id="GO:0005829">
    <property type="term" value="C:cytosol"/>
    <property type="evidence" value="ECO:0007669"/>
    <property type="project" value="TreeGrafter"/>
</dbReference>
<evidence type="ECO:0000313" key="2">
    <source>
        <dbReference type="Proteomes" id="UP000521313"/>
    </source>
</evidence>
<dbReference type="PANTHER" id="PTHR10000">
    <property type="entry name" value="PHOSPHOSERINE PHOSPHATASE"/>
    <property type="match status" value="1"/>
</dbReference>
<sequence>MIKIAFFDVDGTLLPLKQLELNPPVLEALLQLQKNGVKLFLASGRPKFVLPQFKGIEFDGALSFNGQLCFDQERTLFENALHPQDVLQVFENSKRINKAVVACQPGRFASNYRDDVLMDYFQAASQRYELVDDFVGFLQEESIYEMMCAISPEEEHRLLDDTKNVQVVRWWPYACDLIPANGGKGKGVEEVLKAYGFSKEEAISFGDGGNDIDMLQATGLSVAMGNALNSVKEIATYTTKTVEENGVVSALKHFDLI</sequence>
<dbReference type="GO" id="GO:0016791">
    <property type="term" value="F:phosphatase activity"/>
    <property type="evidence" value="ECO:0007669"/>
    <property type="project" value="TreeGrafter"/>
</dbReference>
<evidence type="ECO:0008006" key="3">
    <source>
        <dbReference type="Google" id="ProtNLM"/>
    </source>
</evidence>
<dbReference type="InterPro" id="IPR006379">
    <property type="entry name" value="HAD-SF_hydro_IIB"/>
</dbReference>
<dbReference type="Gene3D" id="3.40.50.1000">
    <property type="entry name" value="HAD superfamily/HAD-like"/>
    <property type="match status" value="1"/>
</dbReference>
<accession>A0A7W8D2B2</accession>
<dbReference type="SFLD" id="SFLDS00003">
    <property type="entry name" value="Haloacid_Dehalogenase"/>
    <property type="match status" value="1"/>
</dbReference>
<evidence type="ECO:0000313" key="1">
    <source>
        <dbReference type="EMBL" id="MBB5184235.1"/>
    </source>
</evidence>
<dbReference type="Pfam" id="PF08282">
    <property type="entry name" value="Hydrolase_3"/>
    <property type="match status" value="1"/>
</dbReference>